<keyword evidence="1" id="KW-0812">Transmembrane</keyword>
<dbReference type="OrthoDB" id="1495004at2"/>
<keyword evidence="1" id="KW-0472">Membrane</keyword>
<sequence>MNSLPILTFLASIAVMLTTVVQLFISFKSFKKASKSESKLADVVKRVPLLAVAAVLIGVFYLNFYYTSELNKEEKDFEALLLKSHNKLDYQYYMLDNARKKRVIDSLNNYTAELKASVARIKKQQYITGKNTIPISNASLVLNKTNEEIRNIESYNEIINPQSILLNQKGLTTSGTTSNFVFSCPKDRFSEYVDLKLEFLDNKIIDKIACIYLTVYKDTIVNSEISEWSLFEQAYKPKSGINLIKIRNYLRQPKVKLEIGYILKSESLKEYPRFEKVTCE</sequence>
<evidence type="ECO:0000256" key="1">
    <source>
        <dbReference type="SAM" id="Phobius"/>
    </source>
</evidence>
<protein>
    <submittedName>
        <fullName evidence="2">Uncharacterized protein</fullName>
    </submittedName>
</protein>
<organism evidence="2 3">
    <name type="scientific">Mucilaginibacter ginsenosidivorans</name>
    <dbReference type="NCBI Taxonomy" id="398053"/>
    <lineage>
        <taxon>Bacteria</taxon>
        <taxon>Pseudomonadati</taxon>
        <taxon>Bacteroidota</taxon>
        <taxon>Sphingobacteriia</taxon>
        <taxon>Sphingobacteriales</taxon>
        <taxon>Sphingobacteriaceae</taxon>
        <taxon>Mucilaginibacter</taxon>
    </lineage>
</organism>
<dbReference type="RefSeq" id="WP_147034164.1">
    <property type="nucleotide sequence ID" value="NZ_CP042436.1"/>
</dbReference>
<dbReference type="Proteomes" id="UP000321479">
    <property type="component" value="Chromosome"/>
</dbReference>
<name>A0A5B8V3D8_9SPHI</name>
<accession>A0A5B8V3D8</accession>
<reference evidence="2 3" key="1">
    <citation type="journal article" date="2017" name="Curr. Microbiol.">
        <title>Mucilaginibacter ginsenosidivorans sp. nov., Isolated from Soil of Ginseng Field.</title>
        <authorList>
            <person name="Kim M.M."/>
            <person name="Siddiqi M.Z."/>
            <person name="Im W.T."/>
        </authorList>
    </citation>
    <scope>NUCLEOTIDE SEQUENCE [LARGE SCALE GENOMIC DNA]</scope>
    <source>
        <strain evidence="2 3">Gsoil 3017</strain>
    </source>
</reference>
<gene>
    <name evidence="2" type="ORF">FRZ54_23090</name>
</gene>
<proteinExistence type="predicted"/>
<feature type="transmembrane region" description="Helical" evidence="1">
    <location>
        <begin position="6"/>
        <end position="27"/>
    </location>
</feature>
<evidence type="ECO:0000313" key="2">
    <source>
        <dbReference type="EMBL" id="QEC65333.1"/>
    </source>
</evidence>
<dbReference type="KEGG" id="mgin:FRZ54_23090"/>
<evidence type="ECO:0000313" key="3">
    <source>
        <dbReference type="Proteomes" id="UP000321479"/>
    </source>
</evidence>
<keyword evidence="3" id="KW-1185">Reference proteome</keyword>
<feature type="transmembrane region" description="Helical" evidence="1">
    <location>
        <begin position="47"/>
        <end position="66"/>
    </location>
</feature>
<dbReference type="EMBL" id="CP042436">
    <property type="protein sequence ID" value="QEC65333.1"/>
    <property type="molecule type" value="Genomic_DNA"/>
</dbReference>
<keyword evidence="1" id="KW-1133">Transmembrane helix</keyword>
<dbReference type="AlphaFoldDB" id="A0A5B8V3D8"/>